<dbReference type="Proteomes" id="UP000694892">
    <property type="component" value="Chromosome 5S"/>
</dbReference>
<reference evidence="2" key="1">
    <citation type="journal article" date="2016" name="Nature">
        <title>Genome evolution in the allotetraploid frog Xenopus laevis.</title>
        <authorList>
            <person name="Session A.M."/>
            <person name="Uno Y."/>
            <person name="Kwon T."/>
            <person name="Chapman J.A."/>
            <person name="Toyoda A."/>
            <person name="Takahashi S."/>
            <person name="Fukui A."/>
            <person name="Hikosaka A."/>
            <person name="Suzuki A."/>
            <person name="Kondo M."/>
            <person name="van Heeringen S.J."/>
            <person name="Quigley I."/>
            <person name="Heinz S."/>
            <person name="Ogino H."/>
            <person name="Ochi H."/>
            <person name="Hellsten U."/>
            <person name="Lyons J.B."/>
            <person name="Simakov O."/>
            <person name="Putnam N."/>
            <person name="Stites J."/>
            <person name="Kuroki Y."/>
            <person name="Tanaka T."/>
            <person name="Michiue T."/>
            <person name="Watanabe M."/>
            <person name="Bogdanovic O."/>
            <person name="Lister R."/>
            <person name="Georgiou G."/>
            <person name="Paranjpe S.S."/>
            <person name="van Kruijsbergen I."/>
            <person name="Shu S."/>
            <person name="Carlson J."/>
            <person name="Kinoshita T."/>
            <person name="Ohta Y."/>
            <person name="Mawaribuchi S."/>
            <person name="Jenkins J."/>
            <person name="Grimwood J."/>
            <person name="Schmutz J."/>
            <person name="Mitros T."/>
            <person name="Mozaffari S.V."/>
            <person name="Suzuki Y."/>
            <person name="Haramoto Y."/>
            <person name="Yamamoto T.S."/>
            <person name="Takagi C."/>
            <person name="Heald R."/>
            <person name="Miller K."/>
            <person name="Haudenschild C."/>
            <person name="Kitzman J."/>
            <person name="Nakayama T."/>
            <person name="Izutsu Y."/>
            <person name="Robert J."/>
            <person name="Fortriede J."/>
            <person name="Burns K."/>
            <person name="Lotay V."/>
            <person name="Karimi K."/>
            <person name="Yasuoka Y."/>
            <person name="Dichmann D.S."/>
            <person name="Flajnik M.F."/>
            <person name="Houston D.W."/>
            <person name="Shendure J."/>
            <person name="DuPasquier L."/>
            <person name="Vize P.D."/>
            <person name="Zorn A.M."/>
            <person name="Ito M."/>
            <person name="Marcotte E.M."/>
            <person name="Wallingford J.B."/>
            <person name="Ito Y."/>
            <person name="Asashima M."/>
            <person name="Ueno N."/>
            <person name="Matsuda Y."/>
            <person name="Veenstra G.J."/>
            <person name="Fujiyama A."/>
            <person name="Harland R.M."/>
            <person name="Taira M."/>
            <person name="Rokhsar D.S."/>
        </authorList>
    </citation>
    <scope>NUCLEOTIDE SEQUENCE [LARGE SCALE GENOMIC DNA]</scope>
    <source>
        <strain evidence="2">J</strain>
    </source>
</reference>
<gene>
    <name evidence="1" type="ORF">XELAEV_18029723mg</name>
</gene>
<accession>A0A974HI06</accession>
<name>A0A974HI06_XENLA</name>
<protein>
    <submittedName>
        <fullName evidence="1">Uncharacterized protein</fullName>
    </submittedName>
</protein>
<organism evidence="1 2">
    <name type="scientific">Xenopus laevis</name>
    <name type="common">African clawed frog</name>
    <dbReference type="NCBI Taxonomy" id="8355"/>
    <lineage>
        <taxon>Eukaryota</taxon>
        <taxon>Metazoa</taxon>
        <taxon>Chordata</taxon>
        <taxon>Craniata</taxon>
        <taxon>Vertebrata</taxon>
        <taxon>Euteleostomi</taxon>
        <taxon>Amphibia</taxon>
        <taxon>Batrachia</taxon>
        <taxon>Anura</taxon>
        <taxon>Pipoidea</taxon>
        <taxon>Pipidae</taxon>
        <taxon>Xenopodinae</taxon>
        <taxon>Xenopus</taxon>
        <taxon>Xenopus</taxon>
    </lineage>
</organism>
<dbReference type="AlphaFoldDB" id="A0A974HI06"/>
<sequence length="83" mass="9271">MILILKHPILTSGDGAQVWVTEGLVNGGDFGDGCFATCLRANSKCNCSLCLYPLHYRQVFCCPFKIQFAADKSPRNTLYRIRL</sequence>
<dbReference type="EMBL" id="CM004475">
    <property type="protein sequence ID" value="OCT78635.1"/>
    <property type="molecule type" value="Genomic_DNA"/>
</dbReference>
<proteinExistence type="predicted"/>
<evidence type="ECO:0000313" key="1">
    <source>
        <dbReference type="EMBL" id="OCT78635.1"/>
    </source>
</evidence>
<evidence type="ECO:0000313" key="2">
    <source>
        <dbReference type="Proteomes" id="UP000694892"/>
    </source>
</evidence>